<keyword evidence="7 8" id="KW-0472">Membrane</keyword>
<dbReference type="PANTHER" id="PTHR30269">
    <property type="entry name" value="TRANSMEMBRANE PROTEIN YFCA"/>
    <property type="match status" value="1"/>
</dbReference>
<dbReference type="RefSeq" id="WP_090590858.1">
    <property type="nucleotide sequence ID" value="NZ_FNCS01000001.1"/>
</dbReference>
<dbReference type="AlphaFoldDB" id="A0A1G7SFZ0"/>
<dbReference type="EMBL" id="FNCS01000001">
    <property type="protein sequence ID" value="SDG21997.1"/>
    <property type="molecule type" value="Genomic_DNA"/>
</dbReference>
<keyword evidence="5 8" id="KW-0812">Transmembrane</keyword>
<dbReference type="InterPro" id="IPR052017">
    <property type="entry name" value="TSUP"/>
</dbReference>
<feature type="transmembrane region" description="Helical" evidence="8">
    <location>
        <begin position="79"/>
        <end position="112"/>
    </location>
</feature>
<keyword evidence="6 8" id="KW-1133">Transmembrane helix</keyword>
<name>A0A1G7SFZ0_9HYPH</name>
<evidence type="ECO:0000313" key="9">
    <source>
        <dbReference type="EMBL" id="SDG21997.1"/>
    </source>
</evidence>
<feature type="transmembrane region" description="Helical" evidence="8">
    <location>
        <begin position="197"/>
        <end position="219"/>
    </location>
</feature>
<keyword evidence="10" id="KW-1185">Reference proteome</keyword>
<evidence type="ECO:0000256" key="7">
    <source>
        <dbReference type="ARBA" id="ARBA00023136"/>
    </source>
</evidence>
<dbReference type="PANTHER" id="PTHR30269:SF32">
    <property type="entry name" value="MEMBRANE TRANSPORTER PROTEIN-RELATED"/>
    <property type="match status" value="1"/>
</dbReference>
<proteinExistence type="inferred from homology"/>
<dbReference type="STRING" id="440168.SAMN04487974_101493"/>
<evidence type="ECO:0000256" key="6">
    <source>
        <dbReference type="ARBA" id="ARBA00022989"/>
    </source>
</evidence>
<feature type="transmembrane region" description="Helical" evidence="8">
    <location>
        <begin position="169"/>
        <end position="191"/>
    </location>
</feature>
<feature type="transmembrane region" description="Helical" evidence="8">
    <location>
        <begin position="35"/>
        <end position="58"/>
    </location>
</feature>
<evidence type="ECO:0000256" key="1">
    <source>
        <dbReference type="ARBA" id="ARBA00004651"/>
    </source>
</evidence>
<feature type="transmembrane region" description="Helical" evidence="8">
    <location>
        <begin position="226"/>
        <end position="244"/>
    </location>
</feature>
<accession>A0A1G7SFZ0</accession>
<evidence type="ECO:0000256" key="5">
    <source>
        <dbReference type="ARBA" id="ARBA00022692"/>
    </source>
</evidence>
<feature type="transmembrane region" description="Helical" evidence="8">
    <location>
        <begin position="132"/>
        <end position="157"/>
    </location>
</feature>
<evidence type="ECO:0000256" key="3">
    <source>
        <dbReference type="ARBA" id="ARBA00022448"/>
    </source>
</evidence>
<dbReference type="InterPro" id="IPR002781">
    <property type="entry name" value="TM_pro_TauE-like"/>
</dbReference>
<gene>
    <name evidence="9" type="ORF">SAMN04487974_101493</name>
</gene>
<evidence type="ECO:0000256" key="8">
    <source>
        <dbReference type="RuleBase" id="RU363041"/>
    </source>
</evidence>
<evidence type="ECO:0000256" key="2">
    <source>
        <dbReference type="ARBA" id="ARBA00009142"/>
    </source>
</evidence>
<dbReference type="GO" id="GO:0005886">
    <property type="term" value="C:plasma membrane"/>
    <property type="evidence" value="ECO:0007669"/>
    <property type="project" value="UniProtKB-SubCell"/>
</dbReference>
<comment type="subcellular location">
    <subcellularLocation>
        <location evidence="1 8">Cell membrane</location>
        <topology evidence="1 8">Multi-pass membrane protein</topology>
    </subcellularLocation>
</comment>
<dbReference type="OrthoDB" id="5195497at2"/>
<protein>
    <recommendedName>
        <fullName evidence="8">Probable membrane transporter protein</fullName>
    </recommendedName>
</protein>
<dbReference type="Proteomes" id="UP000199495">
    <property type="component" value="Unassembled WGS sequence"/>
</dbReference>
<organism evidence="9 10">
    <name type="scientific">Pelagibacterium luteolum</name>
    <dbReference type="NCBI Taxonomy" id="440168"/>
    <lineage>
        <taxon>Bacteria</taxon>
        <taxon>Pseudomonadati</taxon>
        <taxon>Pseudomonadota</taxon>
        <taxon>Alphaproteobacteria</taxon>
        <taxon>Hyphomicrobiales</taxon>
        <taxon>Devosiaceae</taxon>
        <taxon>Pelagibacterium</taxon>
    </lineage>
</organism>
<evidence type="ECO:0000256" key="4">
    <source>
        <dbReference type="ARBA" id="ARBA00022475"/>
    </source>
</evidence>
<sequence>MDIATLTVIFLAVGAGAIAKGATGMGMPLIAIPFLAAWFGLQHAIVVMLVPVLVSNIWQIWRFRHARHDDRLGFLKPMLIACALGVVVGTGFLAVVPARGLALTLGVLLLGYLALRLSRPHFVVGPLAAKRWALPAGLGSGLLHGATGISAPVGVTFIHAMRFERDQHVYAVSAMFLVLAVVQAPSLWVTGILRPEWLLQGAFALIPTFIFMPVGQWLAGKLSRAAFDNMILVFLGVIGVKMVLGI</sequence>
<keyword evidence="4 8" id="KW-1003">Cell membrane</keyword>
<reference evidence="9 10" key="1">
    <citation type="submission" date="2016-10" db="EMBL/GenBank/DDBJ databases">
        <authorList>
            <person name="de Groot N.N."/>
        </authorList>
    </citation>
    <scope>NUCLEOTIDE SEQUENCE [LARGE SCALE GENOMIC DNA]</scope>
    <source>
        <strain evidence="9 10">CGMCC 1.10267</strain>
    </source>
</reference>
<dbReference type="Pfam" id="PF01925">
    <property type="entry name" value="TauE"/>
    <property type="match status" value="1"/>
</dbReference>
<keyword evidence="3" id="KW-0813">Transport</keyword>
<evidence type="ECO:0000313" key="10">
    <source>
        <dbReference type="Proteomes" id="UP000199495"/>
    </source>
</evidence>
<comment type="similarity">
    <text evidence="2 8">Belongs to the 4-toluene sulfonate uptake permease (TSUP) (TC 2.A.102) family.</text>
</comment>